<dbReference type="PANTHER" id="PTHR13593:SF113">
    <property type="entry name" value="SI:DKEY-266F7.9"/>
    <property type="match status" value="1"/>
</dbReference>
<dbReference type="InterPro" id="IPR000909">
    <property type="entry name" value="PLipase_C_PInositol-sp_X_dom"/>
</dbReference>
<dbReference type="PANTHER" id="PTHR13593">
    <property type="match status" value="1"/>
</dbReference>
<keyword evidence="1" id="KW-1133">Transmembrane helix</keyword>
<dbReference type="GO" id="GO:0006629">
    <property type="term" value="P:lipid metabolic process"/>
    <property type="evidence" value="ECO:0007669"/>
    <property type="project" value="InterPro"/>
</dbReference>
<dbReference type="InterPro" id="IPR017946">
    <property type="entry name" value="PLC-like_Pdiesterase_TIM-brl"/>
</dbReference>
<evidence type="ECO:0000259" key="2">
    <source>
        <dbReference type="SMART" id="SM00148"/>
    </source>
</evidence>
<accession>A0A6A6F362</accession>
<name>A0A6A6F362_9PEZI</name>
<dbReference type="OrthoDB" id="1046782at2759"/>
<keyword evidence="1" id="KW-0812">Transmembrane</keyword>
<dbReference type="CDD" id="cd08586">
    <property type="entry name" value="PI-PLCc_BcPLC_like"/>
    <property type="match status" value="1"/>
</dbReference>
<feature type="transmembrane region" description="Helical" evidence="1">
    <location>
        <begin position="328"/>
        <end position="346"/>
    </location>
</feature>
<dbReference type="SUPFAM" id="SSF51695">
    <property type="entry name" value="PLC-like phosphodiesterases"/>
    <property type="match status" value="1"/>
</dbReference>
<evidence type="ECO:0000313" key="4">
    <source>
        <dbReference type="Proteomes" id="UP000799539"/>
    </source>
</evidence>
<protein>
    <recommendedName>
        <fullName evidence="2">Phosphatidylinositol-specific phospholipase C X domain-containing protein</fullName>
    </recommendedName>
</protein>
<sequence>MDEKRTLYPSKKDRLRQIEDSWMSRLDDEAPVSSLSIPGTHDSAAYTQPWPFVATQNMDFIQQLDSGIRYFDLRCGLVHDVAEMVHGPYLLGLKLDDILQVLYQWLDAHLTEGLVVQIKEDRKAEQSKVHFAQAIYENMSTRPERWRTANTTPCVGELRGKIQLLRRYNGPESMAYGIDVTAWQDNPRIPFTIYTQHQVQLTIQDHYSFSEPLSLPSLITSKGGDVSGLLEKATSDADLGHWYINFTSAFEFNVFYQLTPRAIAIGGYYGFHWEDGINPRLRNYLNMRPGRRRLGIVAMDFPQAGSEDLIPTIIRSNFATQKPDLRKLASALLVLVALLAVFNWAIKHEL</sequence>
<dbReference type="Pfam" id="PF00388">
    <property type="entry name" value="PI-PLC-X"/>
    <property type="match status" value="1"/>
</dbReference>
<feature type="domain" description="Phosphatidylinositol-specific phospholipase C X" evidence="2">
    <location>
        <begin position="26"/>
        <end position="167"/>
    </location>
</feature>
<dbReference type="GO" id="GO:0008081">
    <property type="term" value="F:phosphoric diester hydrolase activity"/>
    <property type="evidence" value="ECO:0007669"/>
    <property type="project" value="InterPro"/>
</dbReference>
<keyword evidence="1" id="KW-0472">Membrane</keyword>
<reference evidence="3" key="1">
    <citation type="journal article" date="2020" name="Stud. Mycol.">
        <title>101 Dothideomycetes genomes: a test case for predicting lifestyles and emergence of pathogens.</title>
        <authorList>
            <person name="Haridas S."/>
            <person name="Albert R."/>
            <person name="Binder M."/>
            <person name="Bloem J."/>
            <person name="Labutti K."/>
            <person name="Salamov A."/>
            <person name="Andreopoulos B."/>
            <person name="Baker S."/>
            <person name="Barry K."/>
            <person name="Bills G."/>
            <person name="Bluhm B."/>
            <person name="Cannon C."/>
            <person name="Castanera R."/>
            <person name="Culley D."/>
            <person name="Daum C."/>
            <person name="Ezra D."/>
            <person name="Gonzalez J."/>
            <person name="Henrissat B."/>
            <person name="Kuo A."/>
            <person name="Liang C."/>
            <person name="Lipzen A."/>
            <person name="Lutzoni F."/>
            <person name="Magnuson J."/>
            <person name="Mondo S."/>
            <person name="Nolan M."/>
            <person name="Ohm R."/>
            <person name="Pangilinan J."/>
            <person name="Park H.-J."/>
            <person name="Ramirez L."/>
            <person name="Alfaro M."/>
            <person name="Sun H."/>
            <person name="Tritt A."/>
            <person name="Yoshinaga Y."/>
            <person name="Zwiers L.-H."/>
            <person name="Turgeon B."/>
            <person name="Goodwin S."/>
            <person name="Spatafora J."/>
            <person name="Crous P."/>
            <person name="Grigoriev I."/>
        </authorList>
    </citation>
    <scope>NUCLEOTIDE SEQUENCE</scope>
    <source>
        <strain evidence="3">SCOH1-5</strain>
    </source>
</reference>
<organism evidence="3 4">
    <name type="scientific">Cercospora zeae-maydis SCOH1-5</name>
    <dbReference type="NCBI Taxonomy" id="717836"/>
    <lineage>
        <taxon>Eukaryota</taxon>
        <taxon>Fungi</taxon>
        <taxon>Dikarya</taxon>
        <taxon>Ascomycota</taxon>
        <taxon>Pezizomycotina</taxon>
        <taxon>Dothideomycetes</taxon>
        <taxon>Dothideomycetidae</taxon>
        <taxon>Mycosphaerellales</taxon>
        <taxon>Mycosphaerellaceae</taxon>
        <taxon>Cercospora</taxon>
    </lineage>
</organism>
<dbReference type="InterPro" id="IPR051057">
    <property type="entry name" value="PI-PLC_domain"/>
</dbReference>
<dbReference type="Gene3D" id="3.20.20.190">
    <property type="entry name" value="Phosphatidylinositol (PI) phosphodiesterase"/>
    <property type="match status" value="1"/>
</dbReference>
<dbReference type="EMBL" id="ML992699">
    <property type="protein sequence ID" value="KAF2207893.1"/>
    <property type="molecule type" value="Genomic_DNA"/>
</dbReference>
<dbReference type="SMART" id="SM00148">
    <property type="entry name" value="PLCXc"/>
    <property type="match status" value="1"/>
</dbReference>
<gene>
    <name evidence="3" type="ORF">CERZMDRAFT_50224</name>
</gene>
<dbReference type="Proteomes" id="UP000799539">
    <property type="component" value="Unassembled WGS sequence"/>
</dbReference>
<dbReference type="AlphaFoldDB" id="A0A6A6F362"/>
<evidence type="ECO:0000313" key="3">
    <source>
        <dbReference type="EMBL" id="KAF2207893.1"/>
    </source>
</evidence>
<evidence type="ECO:0000256" key="1">
    <source>
        <dbReference type="SAM" id="Phobius"/>
    </source>
</evidence>
<proteinExistence type="predicted"/>
<keyword evidence="4" id="KW-1185">Reference proteome</keyword>
<dbReference type="PROSITE" id="PS50007">
    <property type="entry name" value="PIPLC_X_DOMAIN"/>
    <property type="match status" value="1"/>
</dbReference>